<proteinExistence type="predicted"/>
<organism evidence="2 3">
    <name type="scientific">Puccinia sorghi</name>
    <dbReference type="NCBI Taxonomy" id="27349"/>
    <lineage>
        <taxon>Eukaryota</taxon>
        <taxon>Fungi</taxon>
        <taxon>Dikarya</taxon>
        <taxon>Basidiomycota</taxon>
        <taxon>Pucciniomycotina</taxon>
        <taxon>Pucciniomycetes</taxon>
        <taxon>Pucciniales</taxon>
        <taxon>Pucciniaceae</taxon>
        <taxon>Puccinia</taxon>
    </lineage>
</organism>
<name>A0A0L6VR35_9BASI</name>
<feature type="region of interest" description="Disordered" evidence="1">
    <location>
        <begin position="88"/>
        <end position="147"/>
    </location>
</feature>
<feature type="non-terminal residue" evidence="2">
    <location>
        <position position="1"/>
    </location>
</feature>
<feature type="non-terminal residue" evidence="2">
    <location>
        <position position="147"/>
    </location>
</feature>
<gene>
    <name evidence="2" type="ORF">VP01_11774g1</name>
</gene>
<evidence type="ECO:0000256" key="1">
    <source>
        <dbReference type="SAM" id="MobiDB-lite"/>
    </source>
</evidence>
<protein>
    <submittedName>
        <fullName evidence="2">Uncharacterized protein</fullName>
    </submittedName>
</protein>
<comment type="caution">
    <text evidence="2">The sequence shown here is derived from an EMBL/GenBank/DDBJ whole genome shotgun (WGS) entry which is preliminary data.</text>
</comment>
<dbReference type="AlphaFoldDB" id="A0A0L6VR35"/>
<feature type="compositionally biased region" description="Polar residues" evidence="1">
    <location>
        <begin position="91"/>
        <end position="102"/>
    </location>
</feature>
<accession>A0A0L6VR35</accession>
<dbReference type="VEuPathDB" id="FungiDB:VP01_11774g1"/>
<dbReference type="EMBL" id="LAVV01001970">
    <property type="protein sequence ID" value="KNZ63183.1"/>
    <property type="molecule type" value="Genomic_DNA"/>
</dbReference>
<evidence type="ECO:0000313" key="2">
    <source>
        <dbReference type="EMBL" id="KNZ63183.1"/>
    </source>
</evidence>
<sequence length="147" mass="15887">SVRVNRQNLWVWARALQLGAKDVDLDKPPTLSQFASEDYQIQTLAKKASIIARRARLPSANNKMYTPSRVSSSGRIIPCLIPDLDEDENLESSLIMSPQPGSNMEDAAPDVGGAPGSPKGVDHNADELSTTGSDSPAPHPKQKKRSL</sequence>
<dbReference type="Proteomes" id="UP000037035">
    <property type="component" value="Unassembled WGS sequence"/>
</dbReference>
<evidence type="ECO:0000313" key="3">
    <source>
        <dbReference type="Proteomes" id="UP000037035"/>
    </source>
</evidence>
<keyword evidence="3" id="KW-1185">Reference proteome</keyword>
<reference evidence="2 3" key="1">
    <citation type="submission" date="2015-08" db="EMBL/GenBank/DDBJ databases">
        <title>Next Generation Sequencing and Analysis of the Genome of Puccinia sorghi L Schw, the Causal Agent of Maize Common Rust.</title>
        <authorList>
            <person name="Rochi L."/>
            <person name="Burguener G."/>
            <person name="Darino M."/>
            <person name="Turjanski A."/>
            <person name="Kreff E."/>
            <person name="Dieguez M.J."/>
            <person name="Sacco F."/>
        </authorList>
    </citation>
    <scope>NUCLEOTIDE SEQUENCE [LARGE SCALE GENOMIC DNA]</scope>
    <source>
        <strain evidence="2 3">RO10H11247</strain>
    </source>
</reference>